<evidence type="ECO:0000313" key="3">
    <source>
        <dbReference type="Proteomes" id="UP001239445"/>
    </source>
</evidence>
<organism evidence="2 3">
    <name type="scientific">Echria macrotheca</name>
    <dbReference type="NCBI Taxonomy" id="438768"/>
    <lineage>
        <taxon>Eukaryota</taxon>
        <taxon>Fungi</taxon>
        <taxon>Dikarya</taxon>
        <taxon>Ascomycota</taxon>
        <taxon>Pezizomycotina</taxon>
        <taxon>Sordariomycetes</taxon>
        <taxon>Sordariomycetidae</taxon>
        <taxon>Sordariales</taxon>
        <taxon>Schizotheciaceae</taxon>
        <taxon>Echria</taxon>
    </lineage>
</organism>
<dbReference type="CDD" id="cd00377">
    <property type="entry name" value="ICL_PEPM"/>
    <property type="match status" value="1"/>
</dbReference>
<dbReference type="GO" id="GO:0046421">
    <property type="term" value="F:methylisocitrate lyase activity"/>
    <property type="evidence" value="ECO:0007669"/>
    <property type="project" value="UniProtKB-EC"/>
</dbReference>
<evidence type="ECO:0000256" key="1">
    <source>
        <dbReference type="ARBA" id="ARBA00001050"/>
    </source>
</evidence>
<reference evidence="2" key="1">
    <citation type="submission" date="2023-06" db="EMBL/GenBank/DDBJ databases">
        <title>Genome-scale phylogeny and comparative genomics of the fungal order Sordariales.</title>
        <authorList>
            <consortium name="Lawrence Berkeley National Laboratory"/>
            <person name="Hensen N."/>
            <person name="Bonometti L."/>
            <person name="Westerberg I."/>
            <person name="Brannstrom I.O."/>
            <person name="Guillou S."/>
            <person name="Cros-Aarteil S."/>
            <person name="Calhoun S."/>
            <person name="Haridas S."/>
            <person name="Kuo A."/>
            <person name="Mondo S."/>
            <person name="Pangilinan J."/>
            <person name="Riley R."/>
            <person name="Labutti K."/>
            <person name="Andreopoulos B."/>
            <person name="Lipzen A."/>
            <person name="Chen C."/>
            <person name="Yanf M."/>
            <person name="Daum C."/>
            <person name="Ng V."/>
            <person name="Clum A."/>
            <person name="Steindorff A."/>
            <person name="Ohm R."/>
            <person name="Martin F."/>
            <person name="Silar P."/>
            <person name="Natvig D."/>
            <person name="Lalanne C."/>
            <person name="Gautier V."/>
            <person name="Ament-Velasquez S.L."/>
            <person name="Kruys A."/>
            <person name="Hutchinson M.I."/>
            <person name="Powell A.J."/>
            <person name="Barry K."/>
            <person name="Miller A.N."/>
            <person name="Grigoriev I.V."/>
            <person name="Debuchy R."/>
            <person name="Gladieux P."/>
            <person name="Thoren M.H."/>
            <person name="Johannesson H."/>
        </authorList>
    </citation>
    <scope>NUCLEOTIDE SEQUENCE</scope>
    <source>
        <strain evidence="2">PSN4</strain>
    </source>
</reference>
<gene>
    <name evidence="2" type="ORF">QBC47DRAFT_92097</name>
</gene>
<keyword evidence="3" id="KW-1185">Reference proteome</keyword>
<comment type="catalytic activity">
    <reaction evidence="1">
        <text>(2S,3R)-3-hydroxybutane-1,2,3-tricarboxylate = pyruvate + succinate</text>
        <dbReference type="Rhea" id="RHEA:16809"/>
        <dbReference type="ChEBI" id="CHEBI:15361"/>
        <dbReference type="ChEBI" id="CHEBI:30031"/>
        <dbReference type="ChEBI" id="CHEBI:57429"/>
        <dbReference type="EC" id="4.1.3.30"/>
    </reaction>
</comment>
<dbReference type="AlphaFoldDB" id="A0AAJ0B5B7"/>
<dbReference type="PANTHER" id="PTHR42905:SF2">
    <property type="entry name" value="PHOSPHOENOLPYRUVATE CARBOXYLASE FAMILY PROTEIN"/>
    <property type="match status" value="1"/>
</dbReference>
<dbReference type="Proteomes" id="UP001239445">
    <property type="component" value="Unassembled WGS sequence"/>
</dbReference>
<dbReference type="Gene3D" id="3.20.20.60">
    <property type="entry name" value="Phosphoenolpyruvate-binding domains"/>
    <property type="match status" value="1"/>
</dbReference>
<accession>A0AAJ0B5B7</accession>
<dbReference type="PANTHER" id="PTHR42905">
    <property type="entry name" value="PHOSPHOENOLPYRUVATE CARBOXYLASE"/>
    <property type="match status" value="1"/>
</dbReference>
<dbReference type="EMBL" id="MU839845">
    <property type="protein sequence ID" value="KAK1750678.1"/>
    <property type="molecule type" value="Genomic_DNA"/>
</dbReference>
<protein>
    <submittedName>
        <fullName evidence="2">Phosphoenolpyruvate/pyruvate domain-containing protein</fullName>
    </submittedName>
</protein>
<dbReference type="InterPro" id="IPR040442">
    <property type="entry name" value="Pyrv_kinase-like_dom_sf"/>
</dbReference>
<dbReference type="InterPro" id="IPR015813">
    <property type="entry name" value="Pyrv/PenolPyrv_kinase-like_dom"/>
</dbReference>
<proteinExistence type="predicted"/>
<dbReference type="PROSITE" id="PS00161">
    <property type="entry name" value="ISOCITRATE_LYASE"/>
    <property type="match status" value="1"/>
</dbReference>
<comment type="caution">
    <text evidence="2">The sequence shown here is derived from an EMBL/GenBank/DDBJ whole genome shotgun (WGS) entry which is preliminary data.</text>
</comment>
<sequence length="306" mass="32179">MNTAASTLRAQLASDELIICPGVQDGLSARVCLAEGFKTLYMTGAGTSAVHLGQPDLSLLTPDDMVRTATLLTSVCPPTVPVIADCDTGYGGPLMVRRTVQRYIRAGVAGLHIEDQMLDSKRCGHLMHKILAPVDVFVARIRAAVAARKELGSELVIIARTDALQSEGFEGAVKRLRAAVEAGADVVFLEGMTSLEEMGRVTEVMAPTPCLLNMVGGGVTPLVDGETARRLGFKVVIWPCFAMTAALVAYRAAAAELKGTGMLRDTVDGETGRVVGGIRDVFEVCGLEEAVAFDREVGGAAFAEGA</sequence>
<name>A0AAJ0B5B7_9PEZI</name>
<dbReference type="Pfam" id="PF13714">
    <property type="entry name" value="PEP_mutase"/>
    <property type="match status" value="1"/>
</dbReference>
<dbReference type="SUPFAM" id="SSF51621">
    <property type="entry name" value="Phosphoenolpyruvate/pyruvate domain"/>
    <property type="match status" value="1"/>
</dbReference>
<evidence type="ECO:0000313" key="2">
    <source>
        <dbReference type="EMBL" id="KAK1750678.1"/>
    </source>
</evidence>
<dbReference type="InterPro" id="IPR018523">
    <property type="entry name" value="Isocitrate_lyase_ph_CS"/>
</dbReference>
<dbReference type="InterPro" id="IPR039556">
    <property type="entry name" value="ICL/PEPM"/>
</dbReference>